<dbReference type="STRING" id="2045.KR76_25425"/>
<comment type="pathway">
    <text evidence="4">Cofactor biosynthesis; (R)-pantothenate biosynthesis; (R)-pantoate from 3-methyl-2-oxobutanoate: step 2/2.</text>
</comment>
<dbReference type="Pfam" id="PF08546">
    <property type="entry name" value="ApbA_C"/>
    <property type="match status" value="1"/>
</dbReference>
<comment type="similarity">
    <text evidence="1 4">Belongs to the ketopantoate reductase family.</text>
</comment>
<dbReference type="EC" id="1.1.1.169" evidence="4"/>
<dbReference type="InterPro" id="IPR013752">
    <property type="entry name" value="KPA_reductase"/>
</dbReference>
<dbReference type="EMBL" id="CP009896">
    <property type="protein sequence ID" value="AIY19284.1"/>
    <property type="molecule type" value="Genomic_DNA"/>
</dbReference>
<dbReference type="InterPro" id="IPR008927">
    <property type="entry name" value="6-PGluconate_DH-like_C_sf"/>
</dbReference>
<dbReference type="Gene3D" id="3.40.50.720">
    <property type="entry name" value="NAD(P)-binding Rossmann-like Domain"/>
    <property type="match status" value="1"/>
</dbReference>
<dbReference type="HOGENOM" id="CLU_031468_0_0_11"/>
<reference evidence="5 6" key="1">
    <citation type="journal article" date="2015" name="Genome Announc.">
        <title>Complete Genome Sequence of Steroid-Transforming Nocardioides simplex VKM Ac-2033D.</title>
        <authorList>
            <person name="Shtratnikova V.Y."/>
            <person name="Schelkunov M.I."/>
            <person name="Pekov Y.A."/>
            <person name="Fokina V.V."/>
            <person name="Logacheva M.D."/>
            <person name="Sokolov S.L."/>
            <person name="Bragin E.Y."/>
            <person name="Ashapkin V.V."/>
            <person name="Donova M.V."/>
        </authorList>
    </citation>
    <scope>NUCLEOTIDE SEQUENCE [LARGE SCALE GENOMIC DNA]</scope>
    <source>
        <strain evidence="5 6">VKM Ac-2033D</strain>
    </source>
</reference>
<dbReference type="SUPFAM" id="SSF48179">
    <property type="entry name" value="6-phosphogluconate dehydrogenase C-terminal domain-like"/>
    <property type="match status" value="1"/>
</dbReference>
<accession>A0A0A1DPI4</accession>
<dbReference type="eggNOG" id="COG1893">
    <property type="taxonomic scope" value="Bacteria"/>
</dbReference>
<proteinExistence type="inferred from homology"/>
<organism evidence="5 6">
    <name type="scientific">Nocardioides simplex</name>
    <name type="common">Arthrobacter simplex</name>
    <dbReference type="NCBI Taxonomy" id="2045"/>
    <lineage>
        <taxon>Bacteria</taxon>
        <taxon>Bacillati</taxon>
        <taxon>Actinomycetota</taxon>
        <taxon>Actinomycetes</taxon>
        <taxon>Propionibacteriales</taxon>
        <taxon>Nocardioidaceae</taxon>
        <taxon>Pimelobacter</taxon>
    </lineage>
</organism>
<dbReference type="Pfam" id="PF02558">
    <property type="entry name" value="ApbA"/>
    <property type="match status" value="1"/>
</dbReference>
<dbReference type="PANTHER" id="PTHR21708">
    <property type="entry name" value="PROBABLE 2-DEHYDROPANTOATE 2-REDUCTASE"/>
    <property type="match status" value="1"/>
</dbReference>
<dbReference type="SUPFAM" id="SSF51735">
    <property type="entry name" value="NAD(P)-binding Rossmann-fold domains"/>
    <property type="match status" value="1"/>
</dbReference>
<dbReference type="AlphaFoldDB" id="A0A0A1DPI4"/>
<keyword evidence="3 4" id="KW-0560">Oxidoreductase</keyword>
<dbReference type="GO" id="GO:0005737">
    <property type="term" value="C:cytoplasm"/>
    <property type="evidence" value="ECO:0007669"/>
    <property type="project" value="TreeGrafter"/>
</dbReference>
<dbReference type="InterPro" id="IPR036291">
    <property type="entry name" value="NAD(P)-bd_dom_sf"/>
</dbReference>
<dbReference type="OrthoDB" id="9796561at2"/>
<sequence>MSIERIAVLGTGANGASIGADLVRAGYDVTYIEQWPAHVEAIRANGLTVVSQGEKTVTDVRAHHLCEVAEMREDFDLVFMLVKAYDARWAAELIKPRLAPDGILVGLQNGMMADDIASIVGVERTLGAVIEMASNMFEPGVVNRDTPKETAWFALGALDGGPQDRAEEVAEILRAAGNVEVVDDILSAKWMKLVVNATELVSAGVVDLPMVEAADLPGMRAFMVEAGVEALEAALDLGHRALPMFGLTGGAEDGPQAYVNALIDAVYEHYAIPTTLTTVHQDWVKGRRSEVEEINGLVVRERARKGRSAPANAVLREIALGIEAGTETPGEHHLPRLLAALSTD</sequence>
<dbReference type="UniPathway" id="UPA00028">
    <property type="reaction ID" value="UER00004"/>
</dbReference>
<keyword evidence="2 4" id="KW-0521">NADP</keyword>
<evidence type="ECO:0000313" key="5">
    <source>
        <dbReference type="EMBL" id="AIY19284.1"/>
    </source>
</evidence>
<evidence type="ECO:0000313" key="6">
    <source>
        <dbReference type="Proteomes" id="UP000030300"/>
    </source>
</evidence>
<protein>
    <recommendedName>
        <fullName evidence="4">2-dehydropantoate 2-reductase</fullName>
        <ecNumber evidence="4">1.1.1.169</ecNumber>
    </recommendedName>
    <alternativeName>
        <fullName evidence="4">Ketopantoate reductase</fullName>
    </alternativeName>
</protein>
<evidence type="ECO:0000256" key="1">
    <source>
        <dbReference type="ARBA" id="ARBA00007870"/>
    </source>
</evidence>
<dbReference type="InterPro" id="IPR003710">
    <property type="entry name" value="ApbA"/>
</dbReference>
<dbReference type="GeneID" id="96612092"/>
<dbReference type="InterPro" id="IPR013332">
    <property type="entry name" value="KPR_N"/>
</dbReference>
<evidence type="ECO:0000256" key="3">
    <source>
        <dbReference type="ARBA" id="ARBA00023002"/>
    </source>
</evidence>
<evidence type="ECO:0000256" key="2">
    <source>
        <dbReference type="ARBA" id="ARBA00022857"/>
    </source>
</evidence>
<comment type="catalytic activity">
    <reaction evidence="4">
        <text>(R)-pantoate + NADP(+) = 2-dehydropantoate + NADPH + H(+)</text>
        <dbReference type="Rhea" id="RHEA:16233"/>
        <dbReference type="ChEBI" id="CHEBI:11561"/>
        <dbReference type="ChEBI" id="CHEBI:15378"/>
        <dbReference type="ChEBI" id="CHEBI:15980"/>
        <dbReference type="ChEBI" id="CHEBI:57783"/>
        <dbReference type="ChEBI" id="CHEBI:58349"/>
        <dbReference type="EC" id="1.1.1.169"/>
    </reaction>
</comment>
<dbReference type="Gene3D" id="1.10.1040.10">
    <property type="entry name" value="N-(1-d-carboxylethyl)-l-norvaline Dehydrogenase, domain 2"/>
    <property type="match status" value="1"/>
</dbReference>
<keyword evidence="6" id="KW-1185">Reference proteome</keyword>
<dbReference type="NCBIfam" id="TIGR00745">
    <property type="entry name" value="apbA_panE"/>
    <property type="match status" value="1"/>
</dbReference>
<dbReference type="GO" id="GO:0008677">
    <property type="term" value="F:2-dehydropantoate 2-reductase activity"/>
    <property type="evidence" value="ECO:0007669"/>
    <property type="project" value="UniProtKB-EC"/>
</dbReference>
<dbReference type="RefSeq" id="WP_038682337.1">
    <property type="nucleotide sequence ID" value="NZ_BJMC01000023.1"/>
</dbReference>
<dbReference type="Proteomes" id="UP000030300">
    <property type="component" value="Chromosome"/>
</dbReference>
<dbReference type="PANTHER" id="PTHR21708:SF26">
    <property type="entry name" value="2-DEHYDROPANTOATE 2-REDUCTASE"/>
    <property type="match status" value="1"/>
</dbReference>
<dbReference type="GO" id="GO:0015940">
    <property type="term" value="P:pantothenate biosynthetic process"/>
    <property type="evidence" value="ECO:0007669"/>
    <property type="project" value="UniProtKB-UniPathway"/>
</dbReference>
<name>A0A0A1DPI4_NOCSI</name>
<dbReference type="InterPro" id="IPR051402">
    <property type="entry name" value="KPR-Related"/>
</dbReference>
<comment type="function">
    <text evidence="4">Catalyzes the NADPH-dependent reduction of ketopantoate into pantoic acid.</text>
</comment>
<dbReference type="InterPro" id="IPR013328">
    <property type="entry name" value="6PGD_dom2"/>
</dbReference>
<evidence type="ECO:0000256" key="4">
    <source>
        <dbReference type="RuleBase" id="RU362068"/>
    </source>
</evidence>
<dbReference type="KEGG" id="psim:KR76_25425"/>
<keyword evidence="4" id="KW-0566">Pantothenate biosynthesis</keyword>
<gene>
    <name evidence="5" type="ORF">KR76_25425</name>
</gene>